<keyword evidence="1" id="KW-0238">DNA-binding</keyword>
<feature type="domain" description="HTH marR-type" evidence="2">
    <location>
        <begin position="8"/>
        <end position="142"/>
    </location>
</feature>
<dbReference type="Gene3D" id="1.10.10.10">
    <property type="entry name" value="Winged helix-like DNA-binding domain superfamily/Winged helix DNA-binding domain"/>
    <property type="match status" value="1"/>
</dbReference>
<dbReference type="PANTHER" id="PTHR33164:SF99">
    <property type="entry name" value="MARR FAMILY REGULATORY PROTEIN"/>
    <property type="match status" value="1"/>
</dbReference>
<evidence type="ECO:0000259" key="2">
    <source>
        <dbReference type="PROSITE" id="PS50995"/>
    </source>
</evidence>
<dbReference type="InterPro" id="IPR036390">
    <property type="entry name" value="WH_DNA-bd_sf"/>
</dbReference>
<evidence type="ECO:0000313" key="4">
    <source>
        <dbReference type="Proteomes" id="UP001161691"/>
    </source>
</evidence>
<dbReference type="InterPro" id="IPR039422">
    <property type="entry name" value="MarR/SlyA-like"/>
</dbReference>
<dbReference type="InterPro" id="IPR036388">
    <property type="entry name" value="WH-like_DNA-bd_sf"/>
</dbReference>
<name>A0ABT6TT55_9BACL</name>
<dbReference type="Pfam" id="PF12802">
    <property type="entry name" value="MarR_2"/>
    <property type="match status" value="1"/>
</dbReference>
<dbReference type="PANTHER" id="PTHR33164">
    <property type="entry name" value="TRANSCRIPTIONAL REGULATOR, MARR FAMILY"/>
    <property type="match status" value="1"/>
</dbReference>
<comment type="caution">
    <text evidence="3">The sequence shown here is derived from an EMBL/GenBank/DDBJ whole genome shotgun (WGS) entry which is preliminary data.</text>
</comment>
<dbReference type="InterPro" id="IPR000835">
    <property type="entry name" value="HTH_MarR-typ"/>
</dbReference>
<sequence>MAEAGAWGYELTFLFATAFRAAVDELHRELAAQGFDDVRPSHGYAFQKLSFGGATGIELAEHLDITKQAATQMIDYLEGRGYVERRPHPSDGRGKLVVLAERGWACIRATEAQFGAMEKRWRERLGEREAEQLTKSMRDIVGSFGEGTAKLRPVW</sequence>
<protein>
    <submittedName>
        <fullName evidence="3">MarR family transcriptional regulator</fullName>
    </submittedName>
</protein>
<evidence type="ECO:0000313" key="3">
    <source>
        <dbReference type="EMBL" id="MDI4650042.1"/>
    </source>
</evidence>
<dbReference type="SUPFAM" id="SSF46785">
    <property type="entry name" value="Winged helix' DNA-binding domain"/>
    <property type="match status" value="1"/>
</dbReference>
<dbReference type="RefSeq" id="WP_282912641.1">
    <property type="nucleotide sequence ID" value="NZ_JAGRPV010000001.1"/>
</dbReference>
<keyword evidence="4" id="KW-1185">Reference proteome</keyword>
<gene>
    <name evidence="3" type="ORF">KB449_34250</name>
</gene>
<dbReference type="EMBL" id="JAGRPV010000001">
    <property type="protein sequence ID" value="MDI4650042.1"/>
    <property type="molecule type" value="Genomic_DNA"/>
</dbReference>
<organism evidence="3 4">
    <name type="scientific">Cohnella hashimotonis</name>
    <dbReference type="NCBI Taxonomy" id="2826895"/>
    <lineage>
        <taxon>Bacteria</taxon>
        <taxon>Bacillati</taxon>
        <taxon>Bacillota</taxon>
        <taxon>Bacilli</taxon>
        <taxon>Bacillales</taxon>
        <taxon>Paenibacillaceae</taxon>
        <taxon>Cohnella</taxon>
    </lineage>
</organism>
<dbReference type="SMART" id="SM00347">
    <property type="entry name" value="HTH_MARR"/>
    <property type="match status" value="1"/>
</dbReference>
<proteinExistence type="predicted"/>
<dbReference type="PRINTS" id="PR00598">
    <property type="entry name" value="HTHMARR"/>
</dbReference>
<dbReference type="Proteomes" id="UP001161691">
    <property type="component" value="Unassembled WGS sequence"/>
</dbReference>
<reference evidence="3" key="1">
    <citation type="submission" date="2023-04" db="EMBL/GenBank/DDBJ databases">
        <title>Comparative genomic analysis of Cohnella hashimotonis sp. nov., isolated from the International Space Station.</title>
        <authorList>
            <person name="Venkateswaran K."/>
            <person name="Simpson A."/>
        </authorList>
    </citation>
    <scope>NUCLEOTIDE SEQUENCE</scope>
    <source>
        <strain evidence="3">F6_2S_P_1</strain>
    </source>
</reference>
<evidence type="ECO:0000256" key="1">
    <source>
        <dbReference type="ARBA" id="ARBA00023125"/>
    </source>
</evidence>
<accession>A0ABT6TT55</accession>
<dbReference type="PROSITE" id="PS50995">
    <property type="entry name" value="HTH_MARR_2"/>
    <property type="match status" value="1"/>
</dbReference>